<evidence type="ECO:0000313" key="1">
    <source>
        <dbReference type="EMBL" id="QZE14329.1"/>
    </source>
</evidence>
<keyword evidence="2" id="KW-1185">Reference proteome</keyword>
<name>A0AC61NNX4_9BACT</name>
<evidence type="ECO:0000313" key="2">
    <source>
        <dbReference type="Proteomes" id="UP000826212"/>
    </source>
</evidence>
<reference evidence="1" key="1">
    <citation type="submission" date="2021-08" db="EMBL/GenBank/DDBJ databases">
        <title>Novel anaerobic bacterium isolated from sea squirt in East Sea, Republic of Korea.</title>
        <authorList>
            <person name="Nguyen T.H."/>
            <person name="Li Z."/>
            <person name="Lee Y.-J."/>
            <person name="Ko J."/>
            <person name="Kim S.-G."/>
        </authorList>
    </citation>
    <scope>NUCLEOTIDE SEQUENCE</scope>
    <source>
        <strain evidence="1">KCTC 25031</strain>
    </source>
</reference>
<dbReference type="Proteomes" id="UP000826212">
    <property type="component" value="Chromosome"/>
</dbReference>
<accession>A0AC61NNX4</accession>
<organism evidence="1 2">
    <name type="scientific">Halosquirtibacter laminarini</name>
    <dbReference type="NCBI Taxonomy" id="3374600"/>
    <lineage>
        <taxon>Bacteria</taxon>
        <taxon>Pseudomonadati</taxon>
        <taxon>Bacteroidota</taxon>
        <taxon>Bacteroidia</taxon>
        <taxon>Marinilabiliales</taxon>
        <taxon>Prolixibacteraceae</taxon>
        <taxon>Halosquirtibacter</taxon>
    </lineage>
</organism>
<proteinExistence type="predicted"/>
<gene>
    <name evidence="1" type="ORF">K4L44_00025</name>
</gene>
<sequence>MKQEFLSKITENQKIIHKVCSVYCFDTESRKDLFQEILVQLWKAYPSFKGNSKFSTWMYRVSLNTAITYFKKEKKGFFTQSIENETLQISAGCVDEEFELRVELLHQSIATLSSIEKSIVLLYLEEKKYEEISEILGITQNNVRVKMSRIKDKLRKIMNPR</sequence>
<dbReference type="EMBL" id="CP081303">
    <property type="protein sequence ID" value="QZE14329.1"/>
    <property type="molecule type" value="Genomic_DNA"/>
</dbReference>
<protein>
    <submittedName>
        <fullName evidence="1">RNA polymerase sigma factor</fullName>
    </submittedName>
</protein>